<dbReference type="SMART" id="SM00595">
    <property type="entry name" value="MADF"/>
    <property type="match status" value="1"/>
</dbReference>
<dbReference type="Pfam" id="PF10545">
    <property type="entry name" value="MADF_DNA_bdg"/>
    <property type="match status" value="1"/>
</dbReference>
<accession>A0AAV8XU91</accession>
<dbReference type="PANTHER" id="PTHR21505:SF12">
    <property type="entry name" value="MADF DOMAIN-CONTAINING PROTEIN-RELATED"/>
    <property type="match status" value="1"/>
</dbReference>
<evidence type="ECO:0000313" key="2">
    <source>
        <dbReference type="EMBL" id="KAJ8942442.1"/>
    </source>
</evidence>
<feature type="domain" description="MADF" evidence="1">
    <location>
        <begin position="14"/>
        <end position="102"/>
    </location>
</feature>
<dbReference type="PANTHER" id="PTHR21505">
    <property type="entry name" value="MADF DOMAIN-CONTAINING PROTEIN-RELATED"/>
    <property type="match status" value="1"/>
</dbReference>
<organism evidence="2 3">
    <name type="scientific">Rhamnusium bicolor</name>
    <dbReference type="NCBI Taxonomy" id="1586634"/>
    <lineage>
        <taxon>Eukaryota</taxon>
        <taxon>Metazoa</taxon>
        <taxon>Ecdysozoa</taxon>
        <taxon>Arthropoda</taxon>
        <taxon>Hexapoda</taxon>
        <taxon>Insecta</taxon>
        <taxon>Pterygota</taxon>
        <taxon>Neoptera</taxon>
        <taxon>Endopterygota</taxon>
        <taxon>Coleoptera</taxon>
        <taxon>Polyphaga</taxon>
        <taxon>Cucujiformia</taxon>
        <taxon>Chrysomeloidea</taxon>
        <taxon>Cerambycidae</taxon>
        <taxon>Lepturinae</taxon>
        <taxon>Rhagiini</taxon>
        <taxon>Rhamnusium</taxon>
    </lineage>
</organism>
<reference evidence="2" key="1">
    <citation type="journal article" date="2023" name="Insect Mol. Biol.">
        <title>Genome sequencing provides insights into the evolution of gene families encoding plant cell wall-degrading enzymes in longhorned beetles.</title>
        <authorList>
            <person name="Shin N.R."/>
            <person name="Okamura Y."/>
            <person name="Kirsch R."/>
            <person name="Pauchet Y."/>
        </authorList>
    </citation>
    <scope>NUCLEOTIDE SEQUENCE</scope>
    <source>
        <strain evidence="2">RBIC_L_NR</strain>
    </source>
</reference>
<proteinExistence type="predicted"/>
<dbReference type="PROSITE" id="PS51029">
    <property type="entry name" value="MADF"/>
    <property type="match status" value="1"/>
</dbReference>
<evidence type="ECO:0000313" key="3">
    <source>
        <dbReference type="Proteomes" id="UP001162156"/>
    </source>
</evidence>
<protein>
    <recommendedName>
        <fullName evidence="1">MADF domain-containing protein</fullName>
    </recommendedName>
</protein>
<evidence type="ECO:0000259" key="1">
    <source>
        <dbReference type="PROSITE" id="PS51029"/>
    </source>
</evidence>
<comment type="caution">
    <text evidence="2">The sequence shown here is derived from an EMBL/GenBank/DDBJ whole genome shotgun (WGS) entry which is preliminary data.</text>
</comment>
<name>A0AAV8XU91_9CUCU</name>
<keyword evidence="3" id="KW-1185">Reference proteome</keyword>
<dbReference type="Proteomes" id="UP001162156">
    <property type="component" value="Unassembled WGS sequence"/>
</dbReference>
<gene>
    <name evidence="2" type="ORF">NQ314_010071</name>
</gene>
<dbReference type="EMBL" id="JANEYF010002763">
    <property type="protein sequence ID" value="KAJ8942442.1"/>
    <property type="molecule type" value="Genomic_DNA"/>
</dbReference>
<dbReference type="InterPro" id="IPR006578">
    <property type="entry name" value="MADF-dom"/>
</dbReference>
<sequence>MATQSQWTNEKVLEILELYQAEPLLWNPTHRQHKNRNAVADAWQRVQSSFSLPCAVPDLKKKRESLMTTYRTHNNRTKQSIRSGAGTDELFKSNWFAYDLMDSFLGPIYNKNNTSTVNTEVSK</sequence>
<dbReference type="AlphaFoldDB" id="A0AAV8XU91"/>